<organism evidence="3 4">
    <name type="scientific">Gillisia lutea</name>
    <dbReference type="NCBI Taxonomy" id="2909668"/>
    <lineage>
        <taxon>Bacteria</taxon>
        <taxon>Pseudomonadati</taxon>
        <taxon>Bacteroidota</taxon>
        <taxon>Flavobacteriia</taxon>
        <taxon>Flavobacteriales</taxon>
        <taxon>Flavobacteriaceae</taxon>
        <taxon>Gillisia</taxon>
    </lineage>
</organism>
<sequence length="166" mass="18325">MGLFSFIKNAGAKIFGAGKTTKDSSAKVEGENDEAEKFENAKAARKLEETIHDLNLEIENLKIHIEGEMATVSGLAKDQATREKIILVVGNVEGIAQVDDNMDVENKEPEAVFHTVERGDTLSKIAKEHYGSANKYPEIFEANKPMLTDPDKIYPGQVLRIPVLKK</sequence>
<dbReference type="SMART" id="SM00257">
    <property type="entry name" value="LysM"/>
    <property type="match status" value="1"/>
</dbReference>
<dbReference type="RefSeq" id="WP_236132858.1">
    <property type="nucleotide sequence ID" value="NZ_JAKGTH010000006.1"/>
</dbReference>
<proteinExistence type="predicted"/>
<evidence type="ECO:0000259" key="2">
    <source>
        <dbReference type="PROSITE" id="PS51782"/>
    </source>
</evidence>
<feature type="domain" description="BON" evidence="1">
    <location>
        <begin position="33"/>
        <end position="106"/>
    </location>
</feature>
<feature type="domain" description="LysM" evidence="2">
    <location>
        <begin position="112"/>
        <end position="161"/>
    </location>
</feature>
<reference evidence="3" key="1">
    <citation type="submission" date="2022-01" db="EMBL/GenBank/DDBJ databases">
        <title>Gillisia lutea sp. nov., isolated from marine plastic residues from the Malvarosa beach (Valencia, Spain).</title>
        <authorList>
            <person name="Vidal-Verdu A."/>
            <person name="Molina-Menor E."/>
            <person name="Satari L."/>
            <person name="Pascual J."/>
            <person name="Pereto J."/>
            <person name="Porcar M."/>
        </authorList>
    </citation>
    <scope>NUCLEOTIDE SEQUENCE</scope>
    <source>
        <strain evidence="3">M10.2A</strain>
    </source>
</reference>
<dbReference type="Proteomes" id="UP001179363">
    <property type="component" value="Unassembled WGS sequence"/>
</dbReference>
<protein>
    <submittedName>
        <fullName evidence="3">Peptidoglycan-binding protein LysM</fullName>
    </submittedName>
</protein>
<keyword evidence="4" id="KW-1185">Reference proteome</keyword>
<dbReference type="CDD" id="cd00118">
    <property type="entry name" value="LysM"/>
    <property type="match status" value="1"/>
</dbReference>
<dbReference type="Gene3D" id="3.10.350.10">
    <property type="entry name" value="LysM domain"/>
    <property type="match status" value="1"/>
</dbReference>
<evidence type="ECO:0000313" key="4">
    <source>
        <dbReference type="Proteomes" id="UP001179363"/>
    </source>
</evidence>
<name>A0ABS9ECX2_9FLAO</name>
<dbReference type="Pfam" id="PF01476">
    <property type="entry name" value="LysM"/>
    <property type="match status" value="1"/>
</dbReference>
<dbReference type="PANTHER" id="PTHR34700:SF8">
    <property type="entry name" value="POTASSIUM BINDING PROTEIN KBP"/>
    <property type="match status" value="1"/>
</dbReference>
<dbReference type="NCBIfam" id="NF008399">
    <property type="entry name" value="PRK11198.1"/>
    <property type="match status" value="1"/>
</dbReference>
<dbReference type="PANTHER" id="PTHR34700">
    <property type="entry name" value="POTASSIUM BINDING PROTEIN KBP"/>
    <property type="match status" value="1"/>
</dbReference>
<evidence type="ECO:0000259" key="1">
    <source>
        <dbReference type="PROSITE" id="PS50914"/>
    </source>
</evidence>
<evidence type="ECO:0000313" key="3">
    <source>
        <dbReference type="EMBL" id="MCF4100721.1"/>
    </source>
</evidence>
<dbReference type="InterPro" id="IPR007055">
    <property type="entry name" value="BON_dom"/>
</dbReference>
<gene>
    <name evidence="3" type="primary">lysM</name>
    <name evidence="3" type="ORF">L1I30_03480</name>
</gene>
<dbReference type="SUPFAM" id="SSF54106">
    <property type="entry name" value="LysM domain"/>
    <property type="match status" value="1"/>
</dbReference>
<dbReference type="InterPro" id="IPR052196">
    <property type="entry name" value="Bact_Kbp"/>
</dbReference>
<dbReference type="PROSITE" id="PS51782">
    <property type="entry name" value="LYSM"/>
    <property type="match status" value="1"/>
</dbReference>
<accession>A0ABS9ECX2</accession>
<dbReference type="Pfam" id="PF04972">
    <property type="entry name" value="BON"/>
    <property type="match status" value="1"/>
</dbReference>
<dbReference type="EMBL" id="JAKGTH010000006">
    <property type="protein sequence ID" value="MCF4100721.1"/>
    <property type="molecule type" value="Genomic_DNA"/>
</dbReference>
<dbReference type="PROSITE" id="PS50914">
    <property type="entry name" value="BON"/>
    <property type="match status" value="1"/>
</dbReference>
<dbReference type="InterPro" id="IPR036779">
    <property type="entry name" value="LysM_dom_sf"/>
</dbReference>
<comment type="caution">
    <text evidence="3">The sequence shown here is derived from an EMBL/GenBank/DDBJ whole genome shotgun (WGS) entry which is preliminary data.</text>
</comment>
<dbReference type="InterPro" id="IPR018392">
    <property type="entry name" value="LysM"/>
</dbReference>